<evidence type="ECO:0000313" key="2">
    <source>
        <dbReference type="Proteomes" id="UP000059113"/>
    </source>
</evidence>
<dbReference type="CDD" id="cd08026">
    <property type="entry name" value="DUF326"/>
    <property type="match status" value="1"/>
</dbReference>
<keyword evidence="2" id="KW-1185">Reference proteome</keyword>
<dbReference type="EMBL" id="CP011310">
    <property type="protein sequence ID" value="AKQ42465.1"/>
    <property type="molecule type" value="Genomic_DNA"/>
</dbReference>
<reference evidence="1 2" key="1">
    <citation type="journal article" date="2015" name="Int. J. Syst. Evol. Microbiol.">
        <title>Erythrobacter atlanticus sp. nov., a bacterium from ocean sediment able to degrade polycyclic aromatic hydrocarbons.</title>
        <authorList>
            <person name="Zhuang L."/>
            <person name="Liu Y."/>
            <person name="Wang L."/>
            <person name="Wang W."/>
            <person name="Shao Z."/>
        </authorList>
    </citation>
    <scope>NUCLEOTIDE SEQUENCE [LARGE SCALE GENOMIC DNA]</scope>
    <source>
        <strain evidence="2">s21-N3</strain>
    </source>
</reference>
<accession>A0A0H4VDP4</accession>
<evidence type="ECO:0000313" key="1">
    <source>
        <dbReference type="EMBL" id="AKQ42465.1"/>
    </source>
</evidence>
<sequence>MSIKEMISEHPQVGADYNEQLAETVKHAMYCAAICNSCVDACNAESGDMSECIRKCSDCSDICQAVSTVAARRTHGNTVVIKSLLEACIIACKVCAEECAKHDNAHCRRCEKMCRECMEDCVKALEGMVEKANA</sequence>
<reference evidence="2" key="2">
    <citation type="submission" date="2015-04" db="EMBL/GenBank/DDBJ databases">
        <title>The complete genome sequence of Erythrobacter sp. s21-N3.</title>
        <authorList>
            <person name="Zhuang L."/>
            <person name="Liu Y."/>
            <person name="Shao Z."/>
        </authorList>
    </citation>
    <scope>NUCLEOTIDE SEQUENCE [LARGE SCALE GENOMIC DNA]</scope>
    <source>
        <strain evidence="2">s21-N3</strain>
    </source>
</reference>
<dbReference type="InterPro" id="IPR044543">
    <property type="entry name" value="YHJQ-like"/>
</dbReference>
<dbReference type="Proteomes" id="UP000059113">
    <property type="component" value="Chromosome"/>
</dbReference>
<dbReference type="PATRIC" id="fig|1648404.4.peg.2322"/>
<name>A0A0H4VDP4_9SPHN</name>
<dbReference type="OrthoDB" id="5396211at2"/>
<dbReference type="InterPro" id="IPR005560">
    <property type="entry name" value="Csp_YhjQ"/>
</dbReference>
<dbReference type="AlphaFoldDB" id="A0A0H4VDP4"/>
<gene>
    <name evidence="1" type="ORF">CP97_11150</name>
</gene>
<dbReference type="STRING" id="1648404.CP97_11150"/>
<dbReference type="KEGG" id="ery:CP97_11150"/>
<dbReference type="RefSeq" id="WP_048885997.1">
    <property type="nucleotide sequence ID" value="NZ_CP011310.1"/>
</dbReference>
<dbReference type="Pfam" id="PF03860">
    <property type="entry name" value="Csp"/>
    <property type="match status" value="1"/>
</dbReference>
<organism evidence="1 2">
    <name type="scientific">Aurantiacibacter atlanticus</name>
    <dbReference type="NCBI Taxonomy" id="1648404"/>
    <lineage>
        <taxon>Bacteria</taxon>
        <taxon>Pseudomonadati</taxon>
        <taxon>Pseudomonadota</taxon>
        <taxon>Alphaproteobacteria</taxon>
        <taxon>Sphingomonadales</taxon>
        <taxon>Erythrobacteraceae</taxon>
        <taxon>Aurantiacibacter</taxon>
    </lineage>
</organism>
<dbReference type="PANTHER" id="PTHR37310">
    <property type="entry name" value="CYTOPLASMIC PROTEIN-RELATED"/>
    <property type="match status" value="1"/>
</dbReference>
<dbReference type="PANTHER" id="PTHR37310:SF1">
    <property type="entry name" value="CYTOPLASMIC PROTEIN"/>
    <property type="match status" value="1"/>
</dbReference>
<proteinExistence type="predicted"/>
<evidence type="ECO:0008006" key="3">
    <source>
        <dbReference type="Google" id="ProtNLM"/>
    </source>
</evidence>
<protein>
    <recommendedName>
        <fullName evidence="3">Ferredoxin</fullName>
    </recommendedName>
</protein>
<dbReference type="Gene3D" id="1.20.1270.360">
    <property type="match status" value="1"/>
</dbReference>